<accession>A0A8S4R4J7</accession>
<dbReference type="Proteomes" id="UP000838756">
    <property type="component" value="Unassembled WGS sequence"/>
</dbReference>
<evidence type="ECO:0000256" key="1">
    <source>
        <dbReference type="SAM" id="MobiDB-lite"/>
    </source>
</evidence>
<comment type="caution">
    <text evidence="2">The sequence shown here is derived from an EMBL/GenBank/DDBJ whole genome shotgun (WGS) entry which is preliminary data.</text>
</comment>
<feature type="region of interest" description="Disordered" evidence="1">
    <location>
        <begin position="59"/>
        <end position="85"/>
    </location>
</feature>
<feature type="region of interest" description="Disordered" evidence="1">
    <location>
        <begin position="1"/>
        <end position="23"/>
    </location>
</feature>
<sequence>MVSAGIRALTHARKGGRPAEGVKPCAPAAHYQTHRAEDNHRKNVCEARLSVACRRNVDAEHRSPHRYPSTALRPSPLHHSIQLTT</sequence>
<proteinExistence type="predicted"/>
<organism evidence="2 3">
    <name type="scientific">Pararge aegeria aegeria</name>
    <dbReference type="NCBI Taxonomy" id="348720"/>
    <lineage>
        <taxon>Eukaryota</taxon>
        <taxon>Metazoa</taxon>
        <taxon>Ecdysozoa</taxon>
        <taxon>Arthropoda</taxon>
        <taxon>Hexapoda</taxon>
        <taxon>Insecta</taxon>
        <taxon>Pterygota</taxon>
        <taxon>Neoptera</taxon>
        <taxon>Endopterygota</taxon>
        <taxon>Lepidoptera</taxon>
        <taxon>Glossata</taxon>
        <taxon>Ditrysia</taxon>
        <taxon>Papilionoidea</taxon>
        <taxon>Nymphalidae</taxon>
        <taxon>Satyrinae</taxon>
        <taxon>Satyrini</taxon>
        <taxon>Parargina</taxon>
        <taxon>Pararge</taxon>
    </lineage>
</organism>
<keyword evidence="3" id="KW-1185">Reference proteome</keyword>
<evidence type="ECO:0000313" key="3">
    <source>
        <dbReference type="Proteomes" id="UP000838756"/>
    </source>
</evidence>
<protein>
    <submittedName>
        <fullName evidence="2">Jg3001 protein</fullName>
    </submittedName>
</protein>
<dbReference type="AlphaFoldDB" id="A0A8S4R4J7"/>
<reference evidence="2" key="1">
    <citation type="submission" date="2022-03" db="EMBL/GenBank/DDBJ databases">
        <authorList>
            <person name="Lindestad O."/>
        </authorList>
    </citation>
    <scope>NUCLEOTIDE SEQUENCE</scope>
</reference>
<evidence type="ECO:0000313" key="2">
    <source>
        <dbReference type="EMBL" id="CAH2229168.1"/>
    </source>
</evidence>
<gene>
    <name evidence="2" type="primary">jg3001</name>
    <name evidence="2" type="ORF">PAEG_LOCUS8654</name>
</gene>
<name>A0A8S4R4J7_9NEOP</name>
<dbReference type="EMBL" id="CAKXAJ010024692">
    <property type="protein sequence ID" value="CAH2229168.1"/>
    <property type="molecule type" value="Genomic_DNA"/>
</dbReference>